<dbReference type="GO" id="GO:0000981">
    <property type="term" value="F:DNA-binding transcription factor activity, RNA polymerase II-specific"/>
    <property type="evidence" value="ECO:0007669"/>
    <property type="project" value="TreeGrafter"/>
</dbReference>
<feature type="compositionally biased region" description="Low complexity" evidence="6">
    <location>
        <begin position="160"/>
        <end position="176"/>
    </location>
</feature>
<protein>
    <recommendedName>
        <fullName evidence="7">BHLH domain-containing protein</fullName>
    </recommendedName>
</protein>
<evidence type="ECO:0000313" key="9">
    <source>
        <dbReference type="Proteomes" id="UP000231279"/>
    </source>
</evidence>
<dbReference type="InterPro" id="IPR036638">
    <property type="entry name" value="HLH_DNA-bd_sf"/>
</dbReference>
<feature type="domain" description="BHLH" evidence="7">
    <location>
        <begin position="196"/>
        <end position="236"/>
    </location>
</feature>
<dbReference type="STRING" id="429701.A0A2G9HEC0"/>
<evidence type="ECO:0000256" key="2">
    <source>
        <dbReference type="ARBA" id="ARBA00023015"/>
    </source>
</evidence>
<dbReference type="SUPFAM" id="SSF47459">
    <property type="entry name" value="HLH, helix-loop-helix DNA-binding domain"/>
    <property type="match status" value="1"/>
</dbReference>
<dbReference type="GO" id="GO:0046983">
    <property type="term" value="F:protein dimerization activity"/>
    <property type="evidence" value="ECO:0007669"/>
    <property type="project" value="InterPro"/>
</dbReference>
<keyword evidence="2" id="KW-0805">Transcription regulation</keyword>
<evidence type="ECO:0000313" key="8">
    <source>
        <dbReference type="EMBL" id="PIN15866.1"/>
    </source>
</evidence>
<dbReference type="OrthoDB" id="2020857at2759"/>
<keyword evidence="5" id="KW-0539">Nucleus</keyword>
<proteinExistence type="predicted"/>
<reference evidence="9" key="1">
    <citation type="journal article" date="2018" name="Gigascience">
        <title>Genome assembly of the Pink Ipe (Handroanthus impetiginosus, Bignoniaceae), a highly valued, ecologically keystone Neotropical timber forest tree.</title>
        <authorList>
            <person name="Silva-Junior O.B."/>
            <person name="Grattapaglia D."/>
            <person name="Novaes E."/>
            <person name="Collevatti R.G."/>
        </authorList>
    </citation>
    <scope>NUCLEOTIDE SEQUENCE [LARGE SCALE GENOMIC DNA]</scope>
    <source>
        <strain evidence="9">cv. UFG-1</strain>
    </source>
</reference>
<dbReference type="Gene3D" id="4.10.280.10">
    <property type="entry name" value="Helix-loop-helix DNA-binding domain"/>
    <property type="match status" value="1"/>
</dbReference>
<dbReference type="EMBL" id="NKXS01002001">
    <property type="protein sequence ID" value="PIN15866.1"/>
    <property type="molecule type" value="Genomic_DNA"/>
</dbReference>
<comment type="subcellular location">
    <subcellularLocation>
        <location evidence="1">Nucleus</location>
    </subcellularLocation>
</comment>
<sequence>MNNINPLLNQPQFQEMQVPQILASSHFDPAASHDDFLEQMLSSVPSSSATFPWADDQAPQLEEQSAAVLASKLRQNQISNGAAKALMFQQQLLLSRAVAATNGMPLGDHNDVVDGNPFKSPNPANDASVKALFNGFTGSLGQTSNLSQHFHHPQSQNFGTAGAAPTPATDQPAASGSSGGGAGAQPKQRVRARRGQATDPHSIAERLRRERIAERMKALQELVPNANKVFSLLPLT</sequence>
<evidence type="ECO:0000256" key="1">
    <source>
        <dbReference type="ARBA" id="ARBA00004123"/>
    </source>
</evidence>
<evidence type="ECO:0000256" key="6">
    <source>
        <dbReference type="SAM" id="MobiDB-lite"/>
    </source>
</evidence>
<feature type="compositionally biased region" description="Polar residues" evidence="6">
    <location>
        <begin position="144"/>
        <end position="159"/>
    </location>
</feature>
<dbReference type="PANTHER" id="PTHR16223:SF378">
    <property type="entry name" value="TRANSCRIPTION FACTOR BHLH10-LIKE"/>
    <property type="match status" value="1"/>
</dbReference>
<dbReference type="AlphaFoldDB" id="A0A2G9HEC0"/>
<organism evidence="8 9">
    <name type="scientific">Handroanthus impetiginosus</name>
    <dbReference type="NCBI Taxonomy" id="429701"/>
    <lineage>
        <taxon>Eukaryota</taxon>
        <taxon>Viridiplantae</taxon>
        <taxon>Streptophyta</taxon>
        <taxon>Embryophyta</taxon>
        <taxon>Tracheophyta</taxon>
        <taxon>Spermatophyta</taxon>
        <taxon>Magnoliopsida</taxon>
        <taxon>eudicotyledons</taxon>
        <taxon>Gunneridae</taxon>
        <taxon>Pentapetalae</taxon>
        <taxon>asterids</taxon>
        <taxon>lamiids</taxon>
        <taxon>Lamiales</taxon>
        <taxon>Bignoniaceae</taxon>
        <taxon>Crescentiina</taxon>
        <taxon>Tabebuia alliance</taxon>
        <taxon>Handroanthus</taxon>
    </lineage>
</organism>
<evidence type="ECO:0000259" key="7">
    <source>
        <dbReference type="PROSITE" id="PS50888"/>
    </source>
</evidence>
<comment type="caution">
    <text evidence="8">The sequence shown here is derived from an EMBL/GenBank/DDBJ whole genome shotgun (WGS) entry which is preliminary data.</text>
</comment>
<dbReference type="PROSITE" id="PS50888">
    <property type="entry name" value="BHLH"/>
    <property type="match status" value="1"/>
</dbReference>
<keyword evidence="3" id="KW-0238">DNA-binding</keyword>
<evidence type="ECO:0000256" key="3">
    <source>
        <dbReference type="ARBA" id="ARBA00023125"/>
    </source>
</evidence>
<name>A0A2G9HEC0_9LAMI</name>
<evidence type="ECO:0000256" key="5">
    <source>
        <dbReference type="ARBA" id="ARBA00023242"/>
    </source>
</evidence>
<dbReference type="Proteomes" id="UP000231279">
    <property type="component" value="Unassembled WGS sequence"/>
</dbReference>
<dbReference type="GO" id="GO:0005634">
    <property type="term" value="C:nucleus"/>
    <property type="evidence" value="ECO:0007669"/>
    <property type="project" value="UniProtKB-SubCell"/>
</dbReference>
<keyword evidence="9" id="KW-1185">Reference proteome</keyword>
<gene>
    <name evidence="8" type="ORF">CDL12_11489</name>
</gene>
<dbReference type="InterPro" id="IPR045843">
    <property type="entry name" value="IND-like"/>
</dbReference>
<keyword evidence="4" id="KW-0804">Transcription</keyword>
<dbReference type="PANTHER" id="PTHR16223">
    <property type="entry name" value="TRANSCRIPTION FACTOR BHLH83-RELATED"/>
    <property type="match status" value="1"/>
</dbReference>
<feature type="region of interest" description="Disordered" evidence="6">
    <location>
        <begin position="144"/>
        <end position="205"/>
    </location>
</feature>
<accession>A0A2G9HEC0</accession>
<dbReference type="InterPro" id="IPR011598">
    <property type="entry name" value="bHLH_dom"/>
</dbReference>
<dbReference type="GO" id="GO:0000978">
    <property type="term" value="F:RNA polymerase II cis-regulatory region sequence-specific DNA binding"/>
    <property type="evidence" value="ECO:0007669"/>
    <property type="project" value="TreeGrafter"/>
</dbReference>
<evidence type="ECO:0000256" key="4">
    <source>
        <dbReference type="ARBA" id="ARBA00023163"/>
    </source>
</evidence>